<feature type="region of interest" description="Disordered" evidence="1">
    <location>
        <begin position="1"/>
        <end position="26"/>
    </location>
</feature>
<feature type="compositionally biased region" description="Polar residues" evidence="1">
    <location>
        <begin position="16"/>
        <end position="26"/>
    </location>
</feature>
<comment type="caution">
    <text evidence="2">The sequence shown here is derived from an EMBL/GenBank/DDBJ whole genome shotgun (WGS) entry which is preliminary data.</text>
</comment>
<dbReference type="Proteomes" id="UP001195483">
    <property type="component" value="Unassembled WGS sequence"/>
</dbReference>
<dbReference type="AlphaFoldDB" id="A0AAE0SDP3"/>
<proteinExistence type="predicted"/>
<evidence type="ECO:0000313" key="3">
    <source>
        <dbReference type="Proteomes" id="UP001195483"/>
    </source>
</evidence>
<evidence type="ECO:0000256" key="1">
    <source>
        <dbReference type="SAM" id="MobiDB-lite"/>
    </source>
</evidence>
<protein>
    <submittedName>
        <fullName evidence="2">Uncharacterized protein</fullName>
    </submittedName>
</protein>
<organism evidence="2 3">
    <name type="scientific">Potamilus streckersoni</name>
    <dbReference type="NCBI Taxonomy" id="2493646"/>
    <lineage>
        <taxon>Eukaryota</taxon>
        <taxon>Metazoa</taxon>
        <taxon>Spiralia</taxon>
        <taxon>Lophotrochozoa</taxon>
        <taxon>Mollusca</taxon>
        <taxon>Bivalvia</taxon>
        <taxon>Autobranchia</taxon>
        <taxon>Heteroconchia</taxon>
        <taxon>Palaeoheterodonta</taxon>
        <taxon>Unionida</taxon>
        <taxon>Unionoidea</taxon>
        <taxon>Unionidae</taxon>
        <taxon>Ambleminae</taxon>
        <taxon>Lampsilini</taxon>
        <taxon>Potamilus</taxon>
    </lineage>
</organism>
<gene>
    <name evidence="2" type="ORF">CHS0354_015793</name>
</gene>
<dbReference type="EMBL" id="JAEAOA010000985">
    <property type="protein sequence ID" value="KAK3589789.1"/>
    <property type="molecule type" value="Genomic_DNA"/>
</dbReference>
<keyword evidence="3" id="KW-1185">Reference proteome</keyword>
<feature type="non-terminal residue" evidence="2">
    <location>
        <position position="144"/>
    </location>
</feature>
<sequence length="144" mass="16213">MYKIHPRHIQDHPTPSALTINHSPMPSKTPTLTLPQITLISNCQATHQHQYSQRVPTPTLRCQQALSRPDALLLFKLITFRIKPHTLVSGPRRDLHYTHIRLVRTGHPPLSSVSDMSAIKMTNAPLTLLIELTMTTSTLAPARH</sequence>
<name>A0AAE0SDP3_9BIVA</name>
<accession>A0AAE0SDP3</accession>
<evidence type="ECO:0000313" key="2">
    <source>
        <dbReference type="EMBL" id="KAK3589789.1"/>
    </source>
</evidence>
<reference evidence="2" key="3">
    <citation type="submission" date="2023-05" db="EMBL/GenBank/DDBJ databases">
        <authorList>
            <person name="Smith C.H."/>
        </authorList>
    </citation>
    <scope>NUCLEOTIDE SEQUENCE</scope>
    <source>
        <strain evidence="2">CHS0354</strain>
        <tissue evidence="2">Mantle</tissue>
    </source>
</reference>
<reference evidence="2" key="2">
    <citation type="journal article" date="2021" name="Genome Biol. Evol.">
        <title>Developing a high-quality reference genome for a parasitic bivalve with doubly uniparental inheritance (Bivalvia: Unionida).</title>
        <authorList>
            <person name="Smith C.H."/>
        </authorList>
    </citation>
    <scope>NUCLEOTIDE SEQUENCE</scope>
    <source>
        <strain evidence="2">CHS0354</strain>
        <tissue evidence="2">Mantle</tissue>
    </source>
</reference>
<reference evidence="2" key="1">
    <citation type="journal article" date="2021" name="Genome Biol. Evol.">
        <title>A High-Quality Reference Genome for a Parasitic Bivalve with Doubly Uniparental Inheritance (Bivalvia: Unionida).</title>
        <authorList>
            <person name="Smith C.H."/>
        </authorList>
    </citation>
    <scope>NUCLEOTIDE SEQUENCE</scope>
    <source>
        <strain evidence="2">CHS0354</strain>
    </source>
</reference>